<keyword evidence="6 10" id="KW-0472">Membrane</keyword>
<dbReference type="Gene3D" id="1.20.1070.10">
    <property type="entry name" value="Rhodopsin 7-helix transmembrane proteins"/>
    <property type="match status" value="1"/>
</dbReference>
<protein>
    <submittedName>
        <fullName evidence="12">Melatonin receptor type 1A</fullName>
    </submittedName>
</protein>
<dbReference type="GO" id="GO:0004930">
    <property type="term" value="F:G protein-coupled receptor activity"/>
    <property type="evidence" value="ECO:0007669"/>
    <property type="project" value="UniProtKB-KW"/>
</dbReference>
<feature type="transmembrane region" description="Helical" evidence="10">
    <location>
        <begin position="63"/>
        <end position="92"/>
    </location>
</feature>
<gene>
    <name evidence="12" type="ORF">Bpfe_024917</name>
</gene>
<dbReference type="InterPro" id="IPR000276">
    <property type="entry name" value="GPCR_Rhodpsn"/>
</dbReference>
<keyword evidence="3 10" id="KW-0812">Transmembrane</keyword>
<accession>A0AAD8EZF6</accession>
<evidence type="ECO:0000256" key="9">
    <source>
        <dbReference type="SAM" id="MobiDB-lite"/>
    </source>
</evidence>
<evidence type="ECO:0000259" key="11">
    <source>
        <dbReference type="PROSITE" id="PS50262"/>
    </source>
</evidence>
<dbReference type="GO" id="GO:0005886">
    <property type="term" value="C:plasma membrane"/>
    <property type="evidence" value="ECO:0007669"/>
    <property type="project" value="UniProtKB-SubCell"/>
</dbReference>
<dbReference type="CDD" id="cd00637">
    <property type="entry name" value="7tm_classA_rhodopsin-like"/>
    <property type="match status" value="1"/>
</dbReference>
<feature type="non-terminal residue" evidence="12">
    <location>
        <position position="310"/>
    </location>
</feature>
<comment type="caution">
    <text evidence="12">The sequence shown here is derived from an EMBL/GenBank/DDBJ whole genome shotgun (WGS) entry which is preliminary data.</text>
</comment>
<comment type="subcellular location">
    <subcellularLocation>
        <location evidence="1">Cell membrane</location>
        <topology evidence="1">Multi-pass membrane protein</topology>
    </subcellularLocation>
</comment>
<evidence type="ECO:0000256" key="4">
    <source>
        <dbReference type="ARBA" id="ARBA00022989"/>
    </source>
</evidence>
<dbReference type="EMBL" id="JASAOG010000177">
    <property type="protein sequence ID" value="KAK0045665.1"/>
    <property type="molecule type" value="Genomic_DNA"/>
</dbReference>
<evidence type="ECO:0000256" key="2">
    <source>
        <dbReference type="ARBA" id="ARBA00022475"/>
    </source>
</evidence>
<feature type="region of interest" description="Disordered" evidence="9">
    <location>
        <begin position="157"/>
        <end position="191"/>
    </location>
</feature>
<feature type="compositionally biased region" description="Polar residues" evidence="9">
    <location>
        <begin position="174"/>
        <end position="191"/>
    </location>
</feature>
<dbReference type="PRINTS" id="PR00237">
    <property type="entry name" value="GPCRRHODOPSN"/>
</dbReference>
<evidence type="ECO:0000256" key="5">
    <source>
        <dbReference type="ARBA" id="ARBA00023040"/>
    </source>
</evidence>
<reference evidence="12" key="1">
    <citation type="journal article" date="2023" name="PLoS Negl. Trop. Dis.">
        <title>A genome sequence for Biomphalaria pfeifferi, the major vector snail for the human-infecting parasite Schistosoma mansoni.</title>
        <authorList>
            <person name="Bu L."/>
            <person name="Lu L."/>
            <person name="Laidemitt M.R."/>
            <person name="Zhang S.M."/>
            <person name="Mutuku M."/>
            <person name="Mkoji G."/>
            <person name="Steinauer M."/>
            <person name="Loker E.S."/>
        </authorList>
    </citation>
    <scope>NUCLEOTIDE SEQUENCE</scope>
    <source>
        <strain evidence="12">KasaAsao</strain>
    </source>
</reference>
<dbReference type="InterPro" id="IPR017452">
    <property type="entry name" value="GPCR_Rhodpsn_7TM"/>
</dbReference>
<evidence type="ECO:0000256" key="8">
    <source>
        <dbReference type="ARBA" id="ARBA00023224"/>
    </source>
</evidence>
<feature type="non-terminal residue" evidence="12">
    <location>
        <position position="1"/>
    </location>
</feature>
<evidence type="ECO:0000313" key="13">
    <source>
        <dbReference type="Proteomes" id="UP001233172"/>
    </source>
</evidence>
<keyword evidence="7 12" id="KW-0675">Receptor</keyword>
<feature type="transmembrane region" description="Helical" evidence="10">
    <location>
        <begin position="229"/>
        <end position="250"/>
    </location>
</feature>
<reference evidence="12" key="2">
    <citation type="submission" date="2023-04" db="EMBL/GenBank/DDBJ databases">
        <authorList>
            <person name="Bu L."/>
            <person name="Lu L."/>
            <person name="Laidemitt M.R."/>
            <person name="Zhang S.M."/>
            <person name="Mutuku M."/>
            <person name="Mkoji G."/>
            <person name="Steinauer M."/>
            <person name="Loker E.S."/>
        </authorList>
    </citation>
    <scope>NUCLEOTIDE SEQUENCE</scope>
    <source>
        <strain evidence="12">KasaAsao</strain>
        <tissue evidence="12">Whole Snail</tissue>
    </source>
</reference>
<keyword evidence="4 10" id="KW-1133">Transmembrane helix</keyword>
<dbReference type="PANTHER" id="PTHR24228:SF75">
    <property type="entry name" value="G-PROTEIN COUPLED RECEPTORS FAMILY 1 PROFILE DOMAIN-CONTAINING PROTEIN"/>
    <property type="match status" value="1"/>
</dbReference>
<feature type="transmembrane region" description="Helical" evidence="10">
    <location>
        <begin position="262"/>
        <end position="285"/>
    </location>
</feature>
<sequence length="310" mass="34958">YLNICHREIFAAMFSRKILFSIIYCSVIWCLAFLSALPALVGWSRFHFDVKTHYCGYDRTYNFYYTLFLMLWAIGIPVIIVLACNIGLWWFIRRASRRIHHFKAGQSTAIGVASTTSSYSTSDASSNAQSDSTVQLSIEKRGSSSLSKREILNGPDVSVKTDSSLPGNSLLPIRNTTSLTPPYPRSQGSKNVDLYESNTLHSSSQVQRNDPINEKAPLKKLVTPEELSLIKSLFVVFVCFAVLMTPYMMACLLDTSNQWPSLVHLTCTYTSFTNTCINWVVYGVMNKNFKRAYKKLFCCKFGKSRKTAAA</sequence>
<dbReference type="SUPFAM" id="SSF81321">
    <property type="entry name" value="Family A G protein-coupled receptor-like"/>
    <property type="match status" value="1"/>
</dbReference>
<proteinExistence type="predicted"/>
<dbReference type="PANTHER" id="PTHR24228">
    <property type="entry name" value="B2 BRADYKININ RECEPTOR/ANGIOTENSIN II RECEPTOR"/>
    <property type="match status" value="1"/>
</dbReference>
<feature type="domain" description="G-protein coupled receptors family 1 profile" evidence="11">
    <location>
        <begin position="1"/>
        <end position="282"/>
    </location>
</feature>
<evidence type="ECO:0000256" key="7">
    <source>
        <dbReference type="ARBA" id="ARBA00023170"/>
    </source>
</evidence>
<dbReference type="Proteomes" id="UP001233172">
    <property type="component" value="Unassembled WGS sequence"/>
</dbReference>
<evidence type="ECO:0000256" key="10">
    <source>
        <dbReference type="SAM" id="Phobius"/>
    </source>
</evidence>
<keyword evidence="13" id="KW-1185">Reference proteome</keyword>
<evidence type="ECO:0000256" key="6">
    <source>
        <dbReference type="ARBA" id="ARBA00023136"/>
    </source>
</evidence>
<organism evidence="12 13">
    <name type="scientific">Biomphalaria pfeifferi</name>
    <name type="common">Bloodfluke planorb</name>
    <name type="synonym">Freshwater snail</name>
    <dbReference type="NCBI Taxonomy" id="112525"/>
    <lineage>
        <taxon>Eukaryota</taxon>
        <taxon>Metazoa</taxon>
        <taxon>Spiralia</taxon>
        <taxon>Lophotrochozoa</taxon>
        <taxon>Mollusca</taxon>
        <taxon>Gastropoda</taxon>
        <taxon>Heterobranchia</taxon>
        <taxon>Euthyneura</taxon>
        <taxon>Panpulmonata</taxon>
        <taxon>Hygrophila</taxon>
        <taxon>Lymnaeoidea</taxon>
        <taxon>Planorbidae</taxon>
        <taxon>Biomphalaria</taxon>
    </lineage>
</organism>
<keyword evidence="8" id="KW-0807">Transducer</keyword>
<evidence type="ECO:0000256" key="1">
    <source>
        <dbReference type="ARBA" id="ARBA00004651"/>
    </source>
</evidence>
<feature type="compositionally biased region" description="Low complexity" evidence="9">
    <location>
        <begin position="119"/>
        <end position="133"/>
    </location>
</feature>
<keyword evidence="2" id="KW-1003">Cell membrane</keyword>
<dbReference type="AlphaFoldDB" id="A0AAD8EZF6"/>
<dbReference type="Pfam" id="PF00001">
    <property type="entry name" value="7tm_1"/>
    <property type="match status" value="1"/>
</dbReference>
<evidence type="ECO:0000313" key="12">
    <source>
        <dbReference type="EMBL" id="KAK0045665.1"/>
    </source>
</evidence>
<dbReference type="PROSITE" id="PS50262">
    <property type="entry name" value="G_PROTEIN_RECEP_F1_2"/>
    <property type="match status" value="1"/>
</dbReference>
<feature type="region of interest" description="Disordered" evidence="9">
    <location>
        <begin position="119"/>
        <end position="141"/>
    </location>
</feature>
<feature type="transmembrane region" description="Helical" evidence="10">
    <location>
        <begin position="21"/>
        <end position="43"/>
    </location>
</feature>
<evidence type="ECO:0000256" key="3">
    <source>
        <dbReference type="ARBA" id="ARBA00022692"/>
    </source>
</evidence>
<name>A0AAD8EZF6_BIOPF</name>
<keyword evidence="5" id="KW-0297">G-protein coupled receptor</keyword>